<dbReference type="Proteomes" id="UP000004846">
    <property type="component" value="Unassembled WGS sequence"/>
</dbReference>
<dbReference type="PANTHER" id="PTHR47396">
    <property type="entry name" value="TYPE I RESTRICTION ENZYME ECOKI R PROTEIN"/>
    <property type="match status" value="1"/>
</dbReference>
<sequence>MELRPYQEEARSAVQNEWQNNKKKTLLVLPTGCGKTIVFSKIIEDRVRAGERVLVLAHRGELLDQASDKLEKSTGLKTATEKAEQTSLGSFLRVVVGSVQTMQREKRLSKFPPDYFDTIVVDEAHHCISEGYQRVLKHFDESNVLGVTATPDRGDMRNLGSYFESLAYEYSLVQAIKEGYLSPIKALTIPLKLDLLGVKQQTGDFSTKDLGTALDPYLEQIGEEMVKHCINRKTVVFLPLVKTSKKFRDILNSKGFRAAEVNGDSKDRQEILEDFDNDKYNVLCNSMLLTEGWDCPSVDCVVVLRPTKVRSLYSQMIGRGTRLFPGKEELLLLDFLWHTERHELCHPAHLIANSDEVAKKMTENIEEAGAQGFAMDIEEAEVQAEKDVIAEREEALAKQLEEMRKRKRKLVDPLQFEMSIQAEDLTGYVPSFGWEMGPPSSQQVSALEKLGILPDAIDNAGKASLILDRLQKRKEAGLATPKQIRLLEQRGFKNVGTWSFDGASKMINRIAANGWRLPNGINPKTYQEGGTHAV</sequence>
<dbReference type="Pfam" id="PF04851">
    <property type="entry name" value="ResIII"/>
    <property type="match status" value="1"/>
</dbReference>
<dbReference type="CDD" id="cd18799">
    <property type="entry name" value="SF2_C_EcoAI-like"/>
    <property type="match status" value="1"/>
</dbReference>
<evidence type="ECO:0000313" key="3">
    <source>
        <dbReference type="EMBL" id="EFM82330.1"/>
    </source>
</evidence>
<accession>A0A125W4J2</accession>
<dbReference type="GO" id="GO:0003677">
    <property type="term" value="F:DNA binding"/>
    <property type="evidence" value="ECO:0007669"/>
    <property type="project" value="InterPro"/>
</dbReference>
<dbReference type="GO" id="GO:0016787">
    <property type="term" value="F:hydrolase activity"/>
    <property type="evidence" value="ECO:0007669"/>
    <property type="project" value="InterPro"/>
</dbReference>
<dbReference type="GO" id="GO:0005524">
    <property type="term" value="F:ATP binding"/>
    <property type="evidence" value="ECO:0007669"/>
    <property type="project" value="InterPro"/>
</dbReference>
<keyword evidence="3" id="KW-0378">Hydrolase</keyword>
<name>A0A125W4J2_ENTFL</name>
<dbReference type="InterPro" id="IPR014001">
    <property type="entry name" value="Helicase_ATP-bd"/>
</dbReference>
<dbReference type="SMART" id="SM00487">
    <property type="entry name" value="DEXDc"/>
    <property type="match status" value="1"/>
</dbReference>
<dbReference type="InterPro" id="IPR001650">
    <property type="entry name" value="Helicase_C-like"/>
</dbReference>
<feature type="domain" description="Helicase C-terminal" evidence="2">
    <location>
        <begin position="213"/>
        <end position="381"/>
    </location>
</feature>
<dbReference type="GO" id="GO:0005829">
    <property type="term" value="C:cytosol"/>
    <property type="evidence" value="ECO:0007669"/>
    <property type="project" value="TreeGrafter"/>
</dbReference>
<keyword evidence="3" id="KW-0547">Nucleotide-binding</keyword>
<dbReference type="GO" id="GO:0004386">
    <property type="term" value="F:helicase activity"/>
    <property type="evidence" value="ECO:0007669"/>
    <property type="project" value="UniProtKB-KW"/>
</dbReference>
<evidence type="ECO:0000259" key="1">
    <source>
        <dbReference type="PROSITE" id="PS51192"/>
    </source>
</evidence>
<dbReference type="Gene3D" id="3.40.50.300">
    <property type="entry name" value="P-loop containing nucleotide triphosphate hydrolases"/>
    <property type="match status" value="2"/>
</dbReference>
<keyword evidence="3" id="KW-0347">Helicase</keyword>
<organism evidence="3 4">
    <name type="scientific">Enterococcus faecalis TX4248</name>
    <dbReference type="NCBI Taxonomy" id="749495"/>
    <lineage>
        <taxon>Bacteria</taxon>
        <taxon>Bacillati</taxon>
        <taxon>Bacillota</taxon>
        <taxon>Bacilli</taxon>
        <taxon>Lactobacillales</taxon>
        <taxon>Enterococcaceae</taxon>
        <taxon>Enterococcus</taxon>
    </lineage>
</organism>
<proteinExistence type="predicted"/>
<dbReference type="AlphaFoldDB" id="A0A125W4J2"/>
<dbReference type="SUPFAM" id="SSF52540">
    <property type="entry name" value="P-loop containing nucleoside triphosphate hydrolases"/>
    <property type="match status" value="1"/>
</dbReference>
<feature type="domain" description="Helicase ATP-binding" evidence="1">
    <location>
        <begin position="16"/>
        <end position="169"/>
    </location>
</feature>
<comment type="caution">
    <text evidence="3">The sequence shown here is derived from an EMBL/GenBank/DDBJ whole genome shotgun (WGS) entry which is preliminary data.</text>
</comment>
<dbReference type="InterPro" id="IPR027417">
    <property type="entry name" value="P-loop_NTPase"/>
</dbReference>
<dbReference type="RefSeq" id="WP_002402354.1">
    <property type="nucleotide sequence ID" value="NZ_GL454464.1"/>
</dbReference>
<dbReference type="SMART" id="SM00490">
    <property type="entry name" value="HELICc"/>
    <property type="match status" value="1"/>
</dbReference>
<gene>
    <name evidence="3" type="ORF">HMPREF9498_02057</name>
</gene>
<dbReference type="EMBL" id="AEBR01000067">
    <property type="protein sequence ID" value="EFM82330.1"/>
    <property type="molecule type" value="Genomic_DNA"/>
</dbReference>
<dbReference type="CDD" id="cd18032">
    <property type="entry name" value="DEXHc_RE_I_III_res"/>
    <property type="match status" value="1"/>
</dbReference>
<dbReference type="InterPro" id="IPR050742">
    <property type="entry name" value="Helicase_Restrict-Modif_Enz"/>
</dbReference>
<dbReference type="InterPro" id="IPR006935">
    <property type="entry name" value="Helicase/UvrB_N"/>
</dbReference>
<dbReference type="PROSITE" id="PS51192">
    <property type="entry name" value="HELICASE_ATP_BIND_1"/>
    <property type="match status" value="1"/>
</dbReference>
<evidence type="ECO:0000313" key="4">
    <source>
        <dbReference type="Proteomes" id="UP000004846"/>
    </source>
</evidence>
<evidence type="ECO:0000259" key="2">
    <source>
        <dbReference type="PROSITE" id="PS51194"/>
    </source>
</evidence>
<dbReference type="PROSITE" id="PS51194">
    <property type="entry name" value="HELICASE_CTER"/>
    <property type="match status" value="1"/>
</dbReference>
<keyword evidence="3" id="KW-0067">ATP-binding</keyword>
<protein>
    <submittedName>
        <fullName evidence="3">Helicase C-terminal domain protein</fullName>
    </submittedName>
</protein>
<dbReference type="PANTHER" id="PTHR47396:SF1">
    <property type="entry name" value="ATP-DEPENDENT HELICASE IRC3-RELATED"/>
    <property type="match status" value="1"/>
</dbReference>
<reference evidence="3 4" key="1">
    <citation type="submission" date="2010-07" db="EMBL/GenBank/DDBJ databases">
        <authorList>
            <person name="Sid Ahmed O."/>
        </authorList>
    </citation>
    <scope>NUCLEOTIDE SEQUENCE [LARGE SCALE GENOMIC DNA]</scope>
    <source>
        <strain evidence="3 4">TX4248</strain>
    </source>
</reference>
<dbReference type="HOGENOM" id="CLU_014765_2_1_9"/>
<dbReference type="Pfam" id="PF00271">
    <property type="entry name" value="Helicase_C"/>
    <property type="match status" value="1"/>
</dbReference>